<reference evidence="1" key="1">
    <citation type="submission" date="2020-09" db="EMBL/GenBank/DDBJ databases">
        <title>New species isolated from human feces.</title>
        <authorList>
            <person name="Kitahara M."/>
            <person name="Shigeno Y."/>
            <person name="Shime M."/>
            <person name="Matsumoto Y."/>
            <person name="Nakamura S."/>
            <person name="Motooka D."/>
            <person name="Fukuoka S."/>
            <person name="Nishikawa H."/>
            <person name="Benno Y."/>
        </authorList>
    </citation>
    <scope>NUCLEOTIDE SEQUENCE</scope>
    <source>
        <strain evidence="1">MM35</strain>
    </source>
</reference>
<dbReference type="Proteomes" id="UP000681343">
    <property type="component" value="Chromosome"/>
</dbReference>
<proteinExistence type="predicted"/>
<dbReference type="KEGG" id="vfa:MM35RIKEN_09070"/>
<gene>
    <name evidence="1" type="ORF">MM35RIKEN_09070</name>
</gene>
<organism evidence="1 2">
    <name type="scientific">Vescimonas fastidiosa</name>
    <dbReference type="NCBI Taxonomy" id="2714353"/>
    <lineage>
        <taxon>Bacteria</taxon>
        <taxon>Bacillati</taxon>
        <taxon>Bacillota</taxon>
        <taxon>Clostridia</taxon>
        <taxon>Eubacteriales</taxon>
        <taxon>Oscillospiraceae</taxon>
        <taxon>Vescimonas</taxon>
    </lineage>
</organism>
<evidence type="ECO:0000313" key="2">
    <source>
        <dbReference type="Proteomes" id="UP000681343"/>
    </source>
</evidence>
<accession>A0A810PWW2</accession>
<keyword evidence="2" id="KW-1185">Reference proteome</keyword>
<protein>
    <recommendedName>
        <fullName evidence="3">DUF1490 domain-containing protein</fullName>
    </recommendedName>
</protein>
<dbReference type="Pfam" id="PF19605">
    <property type="entry name" value="DUF6110"/>
    <property type="match status" value="1"/>
</dbReference>
<evidence type="ECO:0000313" key="1">
    <source>
        <dbReference type="EMBL" id="BCK78715.1"/>
    </source>
</evidence>
<evidence type="ECO:0008006" key="3">
    <source>
        <dbReference type="Google" id="ProtNLM"/>
    </source>
</evidence>
<dbReference type="InterPro" id="IPR046092">
    <property type="entry name" value="DUF6110"/>
</dbReference>
<dbReference type="EMBL" id="AP023415">
    <property type="protein sequence ID" value="BCK78715.1"/>
    <property type="molecule type" value="Genomic_DNA"/>
</dbReference>
<name>A0A810PWW2_9FIRM</name>
<dbReference type="AlphaFoldDB" id="A0A810PWW2"/>
<dbReference type="RefSeq" id="WP_177840668.1">
    <property type="nucleotide sequence ID" value="NZ_AP023415.1"/>
</dbReference>
<sequence length="89" mass="9185">MKKLGLFAAGVLFGTAGIKLLGSKDAKKVYAHTTAAALRAKEGVMKTVTAVREGAEDVYADAKAINECRAEAEAAAVVEDASAEESKAE</sequence>